<keyword evidence="4" id="KW-0493">Microtubule</keyword>
<evidence type="ECO:0000313" key="8">
    <source>
        <dbReference type="EMBL" id="KIZ01683.1"/>
    </source>
</evidence>
<accession>A0A0D2JRS9</accession>
<evidence type="ECO:0000256" key="1">
    <source>
        <dbReference type="ARBA" id="ARBA00004245"/>
    </source>
</evidence>
<feature type="compositionally biased region" description="Low complexity" evidence="7">
    <location>
        <begin position="1"/>
        <end position="20"/>
    </location>
</feature>
<evidence type="ECO:0000256" key="3">
    <source>
        <dbReference type="ARBA" id="ARBA00022490"/>
    </source>
</evidence>
<protein>
    <submittedName>
        <fullName evidence="8">SF-assemblin</fullName>
    </submittedName>
</protein>
<dbReference type="Proteomes" id="UP000054498">
    <property type="component" value="Unassembled WGS sequence"/>
</dbReference>
<gene>
    <name evidence="8" type="ORF">MNEG_6280</name>
</gene>
<feature type="region of interest" description="Disordered" evidence="7">
    <location>
        <begin position="1"/>
        <end position="21"/>
    </location>
</feature>
<keyword evidence="5" id="KW-0175">Coiled coil</keyword>
<dbReference type="GeneID" id="25739156"/>
<reference evidence="8 9" key="1">
    <citation type="journal article" date="2013" name="BMC Genomics">
        <title>Reconstruction of the lipid metabolism for the microalga Monoraphidium neglectum from its genome sequence reveals characteristics suitable for biofuel production.</title>
        <authorList>
            <person name="Bogen C."/>
            <person name="Al-Dilaimi A."/>
            <person name="Albersmeier A."/>
            <person name="Wichmann J."/>
            <person name="Grundmann M."/>
            <person name="Rupp O."/>
            <person name="Lauersen K.J."/>
            <person name="Blifernez-Klassen O."/>
            <person name="Kalinowski J."/>
            <person name="Goesmann A."/>
            <person name="Mussgnug J.H."/>
            <person name="Kruse O."/>
        </authorList>
    </citation>
    <scope>NUCLEOTIDE SEQUENCE [LARGE SCALE GENOMIC DNA]</scope>
    <source>
        <strain evidence="8 9">SAG 48.87</strain>
    </source>
</reference>
<organism evidence="8 9">
    <name type="scientific">Monoraphidium neglectum</name>
    <dbReference type="NCBI Taxonomy" id="145388"/>
    <lineage>
        <taxon>Eukaryota</taxon>
        <taxon>Viridiplantae</taxon>
        <taxon>Chlorophyta</taxon>
        <taxon>core chlorophytes</taxon>
        <taxon>Chlorophyceae</taxon>
        <taxon>CS clade</taxon>
        <taxon>Sphaeropleales</taxon>
        <taxon>Selenastraceae</taxon>
        <taxon>Monoraphidium</taxon>
    </lineage>
</organism>
<dbReference type="RefSeq" id="XP_013900702.1">
    <property type="nucleotide sequence ID" value="XM_014045248.1"/>
</dbReference>
<proteinExistence type="inferred from homology"/>
<dbReference type="PANTHER" id="PTHR40412">
    <property type="entry name" value="SF-ASSEMBLIN"/>
    <property type="match status" value="1"/>
</dbReference>
<dbReference type="GO" id="GO:0005200">
    <property type="term" value="F:structural constituent of cytoskeleton"/>
    <property type="evidence" value="ECO:0007669"/>
    <property type="project" value="InterPro"/>
</dbReference>
<keyword evidence="6" id="KW-0206">Cytoskeleton</keyword>
<dbReference type="EMBL" id="KK101225">
    <property type="protein sequence ID" value="KIZ01683.1"/>
    <property type="molecule type" value="Genomic_DNA"/>
</dbReference>
<evidence type="ECO:0000256" key="7">
    <source>
        <dbReference type="SAM" id="MobiDB-lite"/>
    </source>
</evidence>
<dbReference type="InterPro" id="IPR008374">
    <property type="entry name" value="SF_assemblin/giardin_b"/>
</dbReference>
<dbReference type="KEGG" id="mng:MNEG_6280"/>
<name>A0A0D2JRS9_9CHLO</name>
<comment type="subcellular location">
    <subcellularLocation>
        <location evidence="1">Cytoplasm</location>
        <location evidence="1">Cytoskeleton</location>
    </subcellularLocation>
</comment>
<evidence type="ECO:0000256" key="4">
    <source>
        <dbReference type="ARBA" id="ARBA00022701"/>
    </source>
</evidence>
<dbReference type="PANTHER" id="PTHR40412:SF1">
    <property type="entry name" value="SF-ASSEMBLIN"/>
    <property type="match status" value="1"/>
</dbReference>
<sequence length="267" mass="30040">MYGSSPLRTSSASASLFKSSGPTAKLEHVAERFSAFYSDLEQEKQQRRIAEASRYQILGDSLVKLEKSLEAEVKRRAEADRQMQSHFEDEIKSIQDRVASSYAELTSSFRTSVEGLARTLQDLHAIVKEEREQRRQDIEHLAATLVGKVNECVGALDEERVSRVEAETKTVRQVGADLLRLQERLEAEKGTRESELGQLRSEIHEVLGNRNVTDEKFQAVVLEELASLKGAMASEREERVAEDDEIIMAVNDYTKALQDGLRIVANT</sequence>
<evidence type="ECO:0000256" key="6">
    <source>
        <dbReference type="ARBA" id="ARBA00023212"/>
    </source>
</evidence>
<dbReference type="AlphaFoldDB" id="A0A0D2JRS9"/>
<keyword evidence="9" id="KW-1185">Reference proteome</keyword>
<keyword evidence="3" id="KW-0963">Cytoplasm</keyword>
<dbReference type="GO" id="GO:0005874">
    <property type="term" value="C:microtubule"/>
    <property type="evidence" value="ECO:0007669"/>
    <property type="project" value="UniProtKB-KW"/>
</dbReference>
<evidence type="ECO:0000313" key="9">
    <source>
        <dbReference type="Proteomes" id="UP000054498"/>
    </source>
</evidence>
<dbReference type="Pfam" id="PF06705">
    <property type="entry name" value="SF-assemblin"/>
    <property type="match status" value="1"/>
</dbReference>
<evidence type="ECO:0000256" key="2">
    <source>
        <dbReference type="ARBA" id="ARBA00005678"/>
    </source>
</evidence>
<dbReference type="STRING" id="145388.A0A0D2JRS9"/>
<comment type="similarity">
    <text evidence="2">Belongs to the SF-assemblin family.</text>
</comment>
<dbReference type="PRINTS" id="PR01799">
    <property type="entry name" value="SFASSEMBLIN"/>
</dbReference>
<dbReference type="OrthoDB" id="436841at2759"/>
<evidence type="ECO:0000256" key="5">
    <source>
        <dbReference type="ARBA" id="ARBA00023054"/>
    </source>
</evidence>